<dbReference type="EMBL" id="BOMP01000125">
    <property type="protein sequence ID" value="GIE44385.1"/>
    <property type="molecule type" value="Genomic_DNA"/>
</dbReference>
<comment type="caution">
    <text evidence="4">The sequence shown here is derived from an EMBL/GenBank/DDBJ whole genome shotgun (WGS) entry which is preliminary data.</text>
</comment>
<reference evidence="3 6" key="2">
    <citation type="submission" date="2021-01" db="EMBL/GenBank/DDBJ databases">
        <title>Whole genome shotgun sequence of Actinoplanes lobatus NBRC 12513.</title>
        <authorList>
            <person name="Komaki H."/>
            <person name="Tamura T."/>
        </authorList>
    </citation>
    <scope>NUCLEOTIDE SEQUENCE [LARGE SCALE GENOMIC DNA]</scope>
    <source>
        <strain evidence="3 6">NBRC 12513</strain>
    </source>
</reference>
<organism evidence="4 5">
    <name type="scientific">Actinoplanes lobatus</name>
    <dbReference type="NCBI Taxonomy" id="113568"/>
    <lineage>
        <taxon>Bacteria</taxon>
        <taxon>Bacillati</taxon>
        <taxon>Actinomycetota</taxon>
        <taxon>Actinomycetes</taxon>
        <taxon>Micromonosporales</taxon>
        <taxon>Micromonosporaceae</taxon>
        <taxon>Actinoplanes</taxon>
    </lineage>
</organism>
<dbReference type="Proteomes" id="UP000590511">
    <property type="component" value="Unassembled WGS sequence"/>
</dbReference>
<evidence type="ECO:0000313" key="3">
    <source>
        <dbReference type="EMBL" id="GIE44385.1"/>
    </source>
</evidence>
<evidence type="ECO:0000256" key="2">
    <source>
        <dbReference type="SAM" id="SignalP"/>
    </source>
</evidence>
<dbReference type="AlphaFoldDB" id="A0A7W7HHU7"/>
<evidence type="ECO:0000313" key="4">
    <source>
        <dbReference type="EMBL" id="MBB4750830.1"/>
    </source>
</evidence>
<dbReference type="EMBL" id="JACHNC010000001">
    <property type="protein sequence ID" value="MBB4750830.1"/>
    <property type="molecule type" value="Genomic_DNA"/>
</dbReference>
<proteinExistence type="predicted"/>
<accession>A0A7W7HHU7</accession>
<evidence type="ECO:0000256" key="1">
    <source>
        <dbReference type="SAM" id="MobiDB-lite"/>
    </source>
</evidence>
<feature type="chain" id="PRO_5031390072" evidence="2">
    <location>
        <begin position="29"/>
        <end position="108"/>
    </location>
</feature>
<keyword evidence="6" id="KW-1185">Reference proteome</keyword>
<dbReference type="Proteomes" id="UP000631312">
    <property type="component" value="Unassembled WGS sequence"/>
</dbReference>
<evidence type="ECO:0000313" key="6">
    <source>
        <dbReference type="Proteomes" id="UP000631312"/>
    </source>
</evidence>
<reference evidence="4 5" key="1">
    <citation type="submission" date="2020-08" db="EMBL/GenBank/DDBJ databases">
        <title>Sequencing the genomes of 1000 actinobacteria strains.</title>
        <authorList>
            <person name="Klenk H.-P."/>
        </authorList>
    </citation>
    <scope>NUCLEOTIDE SEQUENCE [LARGE SCALE GENOMIC DNA]</scope>
    <source>
        <strain evidence="4 5">DSM 43150</strain>
    </source>
</reference>
<feature type="region of interest" description="Disordered" evidence="1">
    <location>
        <begin position="26"/>
        <end position="45"/>
    </location>
</feature>
<feature type="signal peptide" evidence="2">
    <location>
        <begin position="1"/>
        <end position="28"/>
    </location>
</feature>
<keyword evidence="2" id="KW-0732">Signal</keyword>
<gene>
    <name evidence="3" type="ORF">Alo02nite_72830</name>
    <name evidence="4" type="ORF">BJ964_004991</name>
</gene>
<protein>
    <submittedName>
        <fullName evidence="4">Uncharacterized protein</fullName>
    </submittedName>
</protein>
<evidence type="ECO:0000313" key="5">
    <source>
        <dbReference type="Proteomes" id="UP000590511"/>
    </source>
</evidence>
<name>A0A7W7HHU7_9ACTN</name>
<sequence>MKHITRKAFAVAALAAGALMIAPAAAQAGGPPPKPAGHGGGFDFDFDQRNDCGKIGDQGGSQFGLLNLQDVDVDVQALSGIGILGYGSANQNDYDINACIPSNSIFGK</sequence>
<dbReference type="RefSeq" id="WP_188122956.1">
    <property type="nucleotide sequence ID" value="NZ_BOMP01000125.1"/>
</dbReference>